<reference evidence="1" key="1">
    <citation type="submission" date="2016-10" db="EMBL/GenBank/DDBJ databases">
        <title>Sequence of Gallionella enrichment culture.</title>
        <authorList>
            <person name="Poehlein A."/>
            <person name="Muehling M."/>
            <person name="Daniel R."/>
        </authorList>
    </citation>
    <scope>NUCLEOTIDE SEQUENCE</scope>
</reference>
<protein>
    <submittedName>
        <fullName evidence="1">Uncharacterized protein</fullName>
    </submittedName>
</protein>
<gene>
    <name evidence="1" type="ORF">GALL_536710</name>
</gene>
<accession>A0A1J5P144</accession>
<comment type="caution">
    <text evidence="1">The sequence shown here is derived from an EMBL/GenBank/DDBJ whole genome shotgun (WGS) entry which is preliminary data.</text>
</comment>
<dbReference type="AlphaFoldDB" id="A0A1J5P144"/>
<name>A0A1J5P144_9ZZZZ</name>
<proteinExistence type="predicted"/>
<sequence length="56" mass="6473">MSAITKKDERKELKGHGIVSDDVRSYENDPFFVKKTEQARKTLLRVGLPGDKKKQR</sequence>
<dbReference type="EMBL" id="MLJW01007845">
    <property type="protein sequence ID" value="OIQ64778.1"/>
    <property type="molecule type" value="Genomic_DNA"/>
</dbReference>
<organism evidence="1">
    <name type="scientific">mine drainage metagenome</name>
    <dbReference type="NCBI Taxonomy" id="410659"/>
    <lineage>
        <taxon>unclassified sequences</taxon>
        <taxon>metagenomes</taxon>
        <taxon>ecological metagenomes</taxon>
    </lineage>
</organism>
<evidence type="ECO:0000313" key="1">
    <source>
        <dbReference type="EMBL" id="OIQ64778.1"/>
    </source>
</evidence>